<dbReference type="InterPro" id="IPR050382">
    <property type="entry name" value="MFS_Na/Anion_cotransporter"/>
</dbReference>
<feature type="transmembrane region" description="Helical" evidence="5">
    <location>
        <begin position="257"/>
        <end position="277"/>
    </location>
</feature>
<dbReference type="CDD" id="cd17319">
    <property type="entry name" value="MFS_ExuT_GudP_like"/>
    <property type="match status" value="1"/>
</dbReference>
<dbReference type="GO" id="GO:0016020">
    <property type="term" value="C:membrane"/>
    <property type="evidence" value="ECO:0007669"/>
    <property type="project" value="UniProtKB-SubCell"/>
</dbReference>
<dbReference type="Proteomes" id="UP000184509">
    <property type="component" value="Unassembled WGS sequence"/>
</dbReference>
<name>A0A1M4WLD1_9BACE</name>
<evidence type="ECO:0000256" key="5">
    <source>
        <dbReference type="SAM" id="Phobius"/>
    </source>
</evidence>
<evidence type="ECO:0000313" key="8">
    <source>
        <dbReference type="Proteomes" id="UP000184509"/>
    </source>
</evidence>
<feature type="transmembrane region" description="Helical" evidence="5">
    <location>
        <begin position="180"/>
        <end position="201"/>
    </location>
</feature>
<feature type="transmembrane region" description="Helical" evidence="5">
    <location>
        <begin position="354"/>
        <end position="372"/>
    </location>
</feature>
<dbReference type="EMBL" id="FQTV01000003">
    <property type="protein sequence ID" value="SHE81863.1"/>
    <property type="molecule type" value="Genomic_DNA"/>
</dbReference>
<feature type="transmembrane region" description="Helical" evidence="5">
    <location>
        <begin position="12"/>
        <end position="31"/>
    </location>
</feature>
<accession>A0A1M4WLD1</accession>
<organism evidence="7 8">
    <name type="scientific">Bacteroides luti</name>
    <dbReference type="NCBI Taxonomy" id="1297750"/>
    <lineage>
        <taxon>Bacteria</taxon>
        <taxon>Pseudomonadati</taxon>
        <taxon>Bacteroidota</taxon>
        <taxon>Bacteroidia</taxon>
        <taxon>Bacteroidales</taxon>
        <taxon>Bacteroidaceae</taxon>
        <taxon>Bacteroides</taxon>
    </lineage>
</organism>
<proteinExistence type="predicted"/>
<feature type="transmembrane region" description="Helical" evidence="5">
    <location>
        <begin position="329"/>
        <end position="348"/>
    </location>
</feature>
<dbReference type="RefSeq" id="WP_175550475.1">
    <property type="nucleotide sequence ID" value="NZ_FQTV01000003.1"/>
</dbReference>
<dbReference type="InterPro" id="IPR011701">
    <property type="entry name" value="MFS"/>
</dbReference>
<evidence type="ECO:0000256" key="2">
    <source>
        <dbReference type="ARBA" id="ARBA00022692"/>
    </source>
</evidence>
<feature type="transmembrane region" description="Helical" evidence="5">
    <location>
        <begin position="151"/>
        <end position="174"/>
    </location>
</feature>
<keyword evidence="8" id="KW-1185">Reference proteome</keyword>
<evidence type="ECO:0000313" key="7">
    <source>
        <dbReference type="EMBL" id="SHE81863.1"/>
    </source>
</evidence>
<dbReference type="Pfam" id="PF07690">
    <property type="entry name" value="MFS_1"/>
    <property type="match status" value="1"/>
</dbReference>
<feature type="domain" description="Major facilitator superfamily (MFS) profile" evidence="6">
    <location>
        <begin position="18"/>
        <end position="456"/>
    </location>
</feature>
<keyword evidence="4 5" id="KW-0472">Membrane</keyword>
<reference evidence="7 8" key="1">
    <citation type="submission" date="2016-11" db="EMBL/GenBank/DDBJ databases">
        <authorList>
            <person name="Jaros S."/>
            <person name="Januszkiewicz K."/>
            <person name="Wedrychowicz H."/>
        </authorList>
    </citation>
    <scope>NUCLEOTIDE SEQUENCE [LARGE SCALE GENOMIC DNA]</scope>
    <source>
        <strain evidence="7 8">DSM 26991</strain>
    </source>
</reference>
<dbReference type="GO" id="GO:0015134">
    <property type="term" value="F:hexuronate transmembrane transporter activity"/>
    <property type="evidence" value="ECO:0007669"/>
    <property type="project" value="TreeGrafter"/>
</dbReference>
<dbReference type="SUPFAM" id="SSF103473">
    <property type="entry name" value="MFS general substrate transporter"/>
    <property type="match status" value="1"/>
</dbReference>
<feature type="transmembrane region" description="Helical" evidence="5">
    <location>
        <begin position="427"/>
        <end position="448"/>
    </location>
</feature>
<dbReference type="InterPro" id="IPR036259">
    <property type="entry name" value="MFS_trans_sf"/>
</dbReference>
<dbReference type="Gene3D" id="1.20.1250.20">
    <property type="entry name" value="MFS general substrate transporter like domains"/>
    <property type="match status" value="2"/>
</dbReference>
<feature type="transmembrane region" description="Helical" evidence="5">
    <location>
        <begin position="392"/>
        <end position="415"/>
    </location>
</feature>
<evidence type="ECO:0000256" key="1">
    <source>
        <dbReference type="ARBA" id="ARBA00004141"/>
    </source>
</evidence>
<feature type="transmembrane region" description="Helical" evidence="5">
    <location>
        <begin position="59"/>
        <end position="81"/>
    </location>
</feature>
<dbReference type="AlphaFoldDB" id="A0A1M4WLD1"/>
<dbReference type="PANTHER" id="PTHR11662">
    <property type="entry name" value="SOLUTE CARRIER FAMILY 17"/>
    <property type="match status" value="1"/>
</dbReference>
<dbReference type="InterPro" id="IPR020846">
    <property type="entry name" value="MFS_dom"/>
</dbReference>
<keyword evidence="2 5" id="KW-0812">Transmembrane</keyword>
<keyword evidence="3 5" id="KW-1133">Transmembrane helix</keyword>
<protein>
    <submittedName>
        <fullName evidence="7">MFS transporter, ACS family, hexuronate transporter</fullName>
    </submittedName>
</protein>
<dbReference type="PANTHER" id="PTHR11662:SF285">
    <property type="entry name" value="HEXURONATE TRANSPORTER"/>
    <property type="match status" value="1"/>
</dbReference>
<sequence>MSTFQNVNEKMTRYRWVICSLLFFATTINYMDRNVIAFLKEFFCSPVAEGGFGWSNSDFSYVTAFFTAAYAGFTVFSGVVIDKIGAKMGLALSLIVWSLSGIANAFVGKTVALHVAIRSVFGLGEAGNFPASIKTVTEWFPKRERSLATGIFNSGSNVGAMISALFVPWCLVYFGPALGWKMAFILTGGIGFVWLFFWFALFKSQKKLLEAGTINQSEYDYIHIDDAELTPEQVENAKNGIKEKVSWSKMLRYPQTWSFFFGKFMTDGIWWFLLFWLPDYLKKQFHMTTQEVMWPTFIVFGIAIIGSVFGGSIPMFFMNKGMNAYKARMTSMFLIALCPVTLLLTQYFGNVEHFGTAAMYMATGVICLAGAAHQAWSANLFTTVSDMFPKKAIASVTGIGGLAGGIGGVLVQLFAGFITDLYAATPTVAYGIMFGVCAFAYLIAWVIMKTLVPQYKIITDL</sequence>
<feature type="transmembrane region" description="Helical" evidence="5">
    <location>
        <begin position="297"/>
        <end position="317"/>
    </location>
</feature>
<dbReference type="PROSITE" id="PS50850">
    <property type="entry name" value="MFS"/>
    <property type="match status" value="1"/>
</dbReference>
<gene>
    <name evidence="7" type="ORF">SAMN05444405_103108</name>
</gene>
<comment type="subcellular location">
    <subcellularLocation>
        <location evidence="1">Membrane</location>
        <topology evidence="1">Multi-pass membrane protein</topology>
    </subcellularLocation>
</comment>
<evidence type="ECO:0000256" key="4">
    <source>
        <dbReference type="ARBA" id="ARBA00023136"/>
    </source>
</evidence>
<dbReference type="STRING" id="1297750.SAMN05444405_103108"/>
<evidence type="ECO:0000259" key="6">
    <source>
        <dbReference type="PROSITE" id="PS50850"/>
    </source>
</evidence>
<evidence type="ECO:0000256" key="3">
    <source>
        <dbReference type="ARBA" id="ARBA00022989"/>
    </source>
</evidence>